<dbReference type="InterPro" id="IPR019796">
    <property type="entry name" value="G6P_DH_AS"/>
</dbReference>
<dbReference type="HAMAP" id="MF_00966">
    <property type="entry name" value="G6PD"/>
    <property type="match status" value="1"/>
</dbReference>
<dbReference type="GO" id="GO:0004345">
    <property type="term" value="F:glucose-6-phosphate dehydrogenase activity"/>
    <property type="evidence" value="ECO:0007669"/>
    <property type="project" value="UniProtKB-UniRule"/>
</dbReference>
<dbReference type="Pfam" id="PF00479">
    <property type="entry name" value="G6PD_N"/>
    <property type="match status" value="1"/>
</dbReference>
<feature type="binding site" evidence="7">
    <location>
        <position position="353"/>
    </location>
    <ligand>
        <name>substrate</name>
    </ligand>
</feature>
<accession>A0A369QD60</accession>
<feature type="binding site" evidence="7">
    <location>
        <position position="348"/>
    </location>
    <ligand>
        <name>substrate</name>
    </ligand>
</feature>
<proteinExistence type="inferred from homology"/>
<dbReference type="InterPro" id="IPR001282">
    <property type="entry name" value="G6P_DH"/>
</dbReference>
<feature type="binding site" evidence="7">
    <location>
        <begin position="16"/>
        <end position="23"/>
    </location>
    <ligand>
        <name>NADP(+)</name>
        <dbReference type="ChEBI" id="CHEBI:58349"/>
    </ligand>
</feature>
<dbReference type="Gene3D" id="3.40.50.720">
    <property type="entry name" value="NAD(P)-binding Rossmann-like Domain"/>
    <property type="match status" value="1"/>
</dbReference>
<evidence type="ECO:0000259" key="9">
    <source>
        <dbReference type="Pfam" id="PF02781"/>
    </source>
</evidence>
<dbReference type="SUPFAM" id="SSF51735">
    <property type="entry name" value="NAD(P)-binding Rossmann-fold domains"/>
    <property type="match status" value="1"/>
</dbReference>
<comment type="function">
    <text evidence="7">Catalyzes the oxidation of glucose 6-phosphate to 6-phosphogluconolactone.</text>
</comment>
<evidence type="ECO:0000313" key="10">
    <source>
        <dbReference type="EMBL" id="RDC62841.1"/>
    </source>
</evidence>
<evidence type="ECO:0000256" key="7">
    <source>
        <dbReference type="HAMAP-Rule" id="MF_00966"/>
    </source>
</evidence>
<name>A0A369QD60_9BACT</name>
<dbReference type="GO" id="GO:0005829">
    <property type="term" value="C:cytosol"/>
    <property type="evidence" value="ECO:0007669"/>
    <property type="project" value="TreeGrafter"/>
</dbReference>
<dbReference type="PROSITE" id="PS00069">
    <property type="entry name" value="G6P_DEHYDROGENASE"/>
    <property type="match status" value="1"/>
</dbReference>
<feature type="binding site" evidence="7">
    <location>
        <position position="156"/>
    </location>
    <ligand>
        <name>NADP(+)</name>
        <dbReference type="ChEBI" id="CHEBI:58349"/>
    </ligand>
</feature>
<evidence type="ECO:0000256" key="2">
    <source>
        <dbReference type="ARBA" id="ARBA00009975"/>
    </source>
</evidence>
<dbReference type="UniPathway" id="UPA00115">
    <property type="reaction ID" value="UER00408"/>
</dbReference>
<keyword evidence="4 7" id="KW-0521">NADP</keyword>
<feature type="binding site" evidence="7">
    <location>
        <position position="190"/>
    </location>
    <ligand>
        <name>substrate</name>
    </ligand>
</feature>
<gene>
    <name evidence="10" type="primary">g6pD</name>
    <name evidence="7" type="synonym">zwf</name>
    <name evidence="10" type="ORF">AHMF7616_01435</name>
</gene>
<dbReference type="NCBIfam" id="TIGR00871">
    <property type="entry name" value="zwf"/>
    <property type="match status" value="1"/>
</dbReference>
<dbReference type="PIRSF" id="PIRSF000110">
    <property type="entry name" value="G6PD"/>
    <property type="match status" value="1"/>
</dbReference>
<dbReference type="OrthoDB" id="9802739at2"/>
<comment type="caution">
    <text evidence="10">The sequence shown here is derived from an EMBL/GenBank/DDBJ whole genome shotgun (WGS) entry which is preliminary data.</text>
</comment>
<feature type="active site" description="Proton acceptor" evidence="7">
    <location>
        <position position="248"/>
    </location>
</feature>
<comment type="catalytic activity">
    <reaction evidence="7">
        <text>D-glucose 6-phosphate + NADP(+) = 6-phospho-D-glucono-1,5-lactone + NADPH + H(+)</text>
        <dbReference type="Rhea" id="RHEA:15841"/>
        <dbReference type="ChEBI" id="CHEBI:15378"/>
        <dbReference type="ChEBI" id="CHEBI:57783"/>
        <dbReference type="ChEBI" id="CHEBI:57955"/>
        <dbReference type="ChEBI" id="CHEBI:58349"/>
        <dbReference type="ChEBI" id="CHEBI:61548"/>
        <dbReference type="EC" id="1.1.1.49"/>
    </reaction>
</comment>
<dbReference type="Pfam" id="PF02781">
    <property type="entry name" value="G6PD_C"/>
    <property type="match status" value="1"/>
</dbReference>
<evidence type="ECO:0000256" key="6">
    <source>
        <dbReference type="ARBA" id="ARBA00023277"/>
    </source>
</evidence>
<dbReference type="SUPFAM" id="SSF55347">
    <property type="entry name" value="Glyceraldehyde-3-phosphate dehydrogenase-like, C-terminal domain"/>
    <property type="match status" value="1"/>
</dbReference>
<protein>
    <recommendedName>
        <fullName evidence="7">Glucose-6-phosphate 1-dehydrogenase</fullName>
        <shortName evidence="7">G6PD</shortName>
        <ecNumber evidence="7">1.1.1.49</ecNumber>
    </recommendedName>
</protein>
<keyword evidence="3 7" id="KW-0313">Glucose metabolism</keyword>
<dbReference type="Proteomes" id="UP000253919">
    <property type="component" value="Unassembled WGS sequence"/>
</dbReference>
<evidence type="ECO:0000313" key="11">
    <source>
        <dbReference type="Proteomes" id="UP000253919"/>
    </source>
</evidence>
<sequence length="513" mass="58533">MIAGGRTEPTVVVIFGGTGDLTKRKLIPAFYNLFLSGWLPEKFAIIGLGRTKLNDADYRQRLYEGLTEFSRSGQPTPENWDKFNSEILYHTSEINDPAAYTQLAEKIGEFDKAWGVRANRLFYLSIAPQFIEAVTTNVHAAGLASDIARDRIIVEKPFGKDLESARNLNQLLTRTFQESQIYRIDHYLGKETVQNILAFRFANALFEPLWNRNYIDYVQITVAEQVGVEERGGYYEGVGALRDMIQNHLLQIMCMIAMEAPVSFEAEEIRNRKVDVLRAIRRFTPDQVNQHAVRGQYGSGWMQGKQVPGYREEPSVDPHSNTETFAAVKFYLDNWRWQGVPFYLRTGKRLQEKTSSITVQFRPVPHSTFSAALSENLLPNRLTINIQPQMDIRLRFMAKRPGLEMQLTPAKMVFDYDDCSTQSPEAYETLLLDALQGDATLFMRSDQVETAWEVITPILETWESRPSLEFPNYTAGMWGPENAEALIAREGHTWAVTMSRNGQAKENKEKAKA</sequence>
<dbReference type="InterPro" id="IPR036291">
    <property type="entry name" value="NAD(P)-bd_dom_sf"/>
</dbReference>
<evidence type="ECO:0000256" key="1">
    <source>
        <dbReference type="ARBA" id="ARBA00004937"/>
    </source>
</evidence>
<dbReference type="InterPro" id="IPR022675">
    <property type="entry name" value="G6P_DH_C"/>
</dbReference>
<feature type="binding site" evidence="7">
    <location>
        <position position="243"/>
    </location>
    <ligand>
        <name>substrate</name>
    </ligand>
</feature>
<evidence type="ECO:0000256" key="4">
    <source>
        <dbReference type="ARBA" id="ARBA00022857"/>
    </source>
</evidence>
<evidence type="ECO:0000256" key="3">
    <source>
        <dbReference type="ARBA" id="ARBA00022526"/>
    </source>
</evidence>
<organism evidence="10 11">
    <name type="scientific">Adhaeribacter pallidiroseus</name>
    <dbReference type="NCBI Taxonomy" id="2072847"/>
    <lineage>
        <taxon>Bacteria</taxon>
        <taxon>Pseudomonadati</taxon>
        <taxon>Bacteroidota</taxon>
        <taxon>Cytophagia</taxon>
        <taxon>Cytophagales</taxon>
        <taxon>Hymenobacteraceae</taxon>
        <taxon>Adhaeribacter</taxon>
    </lineage>
</organism>
<dbReference type="InterPro" id="IPR022674">
    <property type="entry name" value="G6P_DH_NAD-bd"/>
</dbReference>
<dbReference type="PRINTS" id="PR00079">
    <property type="entry name" value="G6PDHDRGNASE"/>
</dbReference>
<feature type="binding site" evidence="7">
    <location>
        <position position="224"/>
    </location>
    <ligand>
        <name>substrate</name>
    </ligand>
</feature>
<keyword evidence="11" id="KW-1185">Reference proteome</keyword>
<feature type="binding site" evidence="7">
    <location>
        <begin position="93"/>
        <end position="94"/>
    </location>
    <ligand>
        <name>NADP(+)</name>
        <dbReference type="ChEBI" id="CHEBI:58349"/>
    </ligand>
</feature>
<dbReference type="EC" id="1.1.1.49" evidence="7"/>
<reference evidence="10 11" key="1">
    <citation type="submission" date="2018-04" db="EMBL/GenBank/DDBJ databases">
        <title>Adhaeribacter sp. HMF7616 genome sequencing and assembly.</title>
        <authorList>
            <person name="Kang H."/>
            <person name="Kang J."/>
            <person name="Cha I."/>
            <person name="Kim H."/>
            <person name="Joh K."/>
        </authorList>
    </citation>
    <scope>NUCLEOTIDE SEQUENCE [LARGE SCALE GENOMIC DNA]</scope>
    <source>
        <strain evidence="10 11">HMF7616</strain>
    </source>
</reference>
<comment type="similarity">
    <text evidence="2 7">Belongs to the glucose-6-phosphate dehydrogenase family.</text>
</comment>
<dbReference type="PANTHER" id="PTHR23429">
    <property type="entry name" value="GLUCOSE-6-PHOSPHATE 1-DEHYDROGENASE G6PD"/>
    <property type="match status" value="1"/>
</dbReference>
<evidence type="ECO:0000259" key="8">
    <source>
        <dbReference type="Pfam" id="PF00479"/>
    </source>
</evidence>
<dbReference type="GO" id="GO:0006006">
    <property type="term" value="P:glucose metabolic process"/>
    <property type="evidence" value="ECO:0007669"/>
    <property type="project" value="UniProtKB-KW"/>
</dbReference>
<dbReference type="AlphaFoldDB" id="A0A369QD60"/>
<dbReference type="NCBIfam" id="NF009492">
    <property type="entry name" value="PRK12853.1-3"/>
    <property type="match status" value="1"/>
</dbReference>
<dbReference type="EMBL" id="QASA01000001">
    <property type="protein sequence ID" value="RDC62841.1"/>
    <property type="molecule type" value="Genomic_DNA"/>
</dbReference>
<dbReference type="RefSeq" id="WP_115372235.1">
    <property type="nucleotide sequence ID" value="NZ_QASA01000001.1"/>
</dbReference>
<evidence type="ECO:0000256" key="5">
    <source>
        <dbReference type="ARBA" id="ARBA00023002"/>
    </source>
</evidence>
<feature type="binding site" evidence="7">
    <location>
        <position position="186"/>
    </location>
    <ligand>
        <name>substrate</name>
    </ligand>
</feature>
<keyword evidence="6 7" id="KW-0119">Carbohydrate metabolism</keyword>
<feature type="domain" description="Glucose-6-phosphate dehydrogenase NAD-binding" evidence="8">
    <location>
        <begin position="13"/>
        <end position="195"/>
    </location>
</feature>
<feature type="domain" description="Glucose-6-phosphate dehydrogenase C-terminal" evidence="9">
    <location>
        <begin position="197"/>
        <end position="494"/>
    </location>
</feature>
<dbReference type="GO" id="GO:0050661">
    <property type="term" value="F:NADP binding"/>
    <property type="evidence" value="ECO:0007669"/>
    <property type="project" value="UniProtKB-UniRule"/>
</dbReference>
<comment type="pathway">
    <text evidence="1 7">Carbohydrate degradation; pentose phosphate pathway; D-ribulose 5-phosphate from D-glucose 6-phosphate (oxidative stage): step 1/3.</text>
</comment>
<dbReference type="Gene3D" id="3.30.360.10">
    <property type="entry name" value="Dihydrodipicolinate Reductase, domain 2"/>
    <property type="match status" value="1"/>
</dbReference>
<feature type="binding site" evidence="7">
    <location>
        <position position="50"/>
    </location>
    <ligand>
        <name>NADP(+)</name>
        <dbReference type="ChEBI" id="CHEBI:58349"/>
    </ligand>
</feature>
<dbReference type="PANTHER" id="PTHR23429:SF0">
    <property type="entry name" value="GLUCOSE-6-PHOSPHATE 1-DEHYDROGENASE"/>
    <property type="match status" value="1"/>
</dbReference>
<keyword evidence="5 7" id="KW-0560">Oxidoreductase</keyword>
<dbReference type="GO" id="GO:0009051">
    <property type="term" value="P:pentose-phosphate shunt, oxidative branch"/>
    <property type="evidence" value="ECO:0007669"/>
    <property type="project" value="TreeGrafter"/>
</dbReference>